<evidence type="ECO:0000256" key="1">
    <source>
        <dbReference type="ARBA" id="ARBA00004370"/>
    </source>
</evidence>
<dbReference type="GO" id="GO:0034993">
    <property type="term" value="C:meiotic nuclear membrane microtubule tethering complex"/>
    <property type="evidence" value="ECO:0007669"/>
    <property type="project" value="TreeGrafter"/>
</dbReference>
<keyword evidence="4" id="KW-0472">Membrane</keyword>
<gene>
    <name evidence="7" type="ORF">BGZ70_004845</name>
</gene>
<dbReference type="EMBL" id="JAAAHY010000254">
    <property type="protein sequence ID" value="KAF9965445.1"/>
    <property type="molecule type" value="Genomic_DNA"/>
</dbReference>
<evidence type="ECO:0000256" key="5">
    <source>
        <dbReference type="SAM" id="MobiDB-lite"/>
    </source>
</evidence>
<proteinExistence type="predicted"/>
<dbReference type="Proteomes" id="UP000738359">
    <property type="component" value="Unassembled WGS sequence"/>
</dbReference>
<evidence type="ECO:0000256" key="3">
    <source>
        <dbReference type="ARBA" id="ARBA00022989"/>
    </source>
</evidence>
<dbReference type="AlphaFoldDB" id="A0A9P6JA79"/>
<evidence type="ECO:0000256" key="2">
    <source>
        <dbReference type="ARBA" id="ARBA00022692"/>
    </source>
</evidence>
<dbReference type="InterPro" id="IPR045119">
    <property type="entry name" value="SUN1-5"/>
</dbReference>
<feature type="domain" description="SUN" evidence="6">
    <location>
        <begin position="465"/>
        <end position="688"/>
    </location>
</feature>
<keyword evidence="8" id="KW-1185">Reference proteome</keyword>
<evidence type="ECO:0000313" key="8">
    <source>
        <dbReference type="Proteomes" id="UP000738359"/>
    </source>
</evidence>
<dbReference type="PANTHER" id="PTHR12911">
    <property type="entry name" value="SAD1/UNC-84-LIKE PROTEIN-RELATED"/>
    <property type="match status" value="1"/>
</dbReference>
<sequence>MLGPSKLCSRVNMFGLEGNIPLAQQVAQPSALRQHDQARLESKSALFGADQNWDGQTLQDDRDDSDDYAEEEAMVRMIESGAAEQLHSLDRPRSQWWHAWNRPTTSMQGQARITAQQDTRTPPSGRNRNHDRDDDDPASSAIITESGIIGPSTASRFTAILLSVLALCAIVWVASPLAGAGAATFTSVPIGSDLLLKQSVVVFRRLQSFLPPWRTRQVQGFSLEERWPNLRWTLKGTHHTDHGDTDLMRKLQVDLNLVDQKVLVVEQQLKAFIEEMTPRRNDGQRSEWAEVTVVELVRGKIPLSLAVVKEPGTGVIRVPAKFWQAVRKLLAAEFKDGKTTISNEKSPEEDTFSQGEEADGGNLTWDGFLKENALALQNLVDERIEVYSRDQFLNLVRAETRLIWAGIEKRLFDRFPRFQCGSECTSFDSAPKTKDDILWELASRAVEEHPADALEKPDLALYNAGGRIIPELTFTDYFQHKQGLGIKTWPRRLLARLFFTHSLASRLAEKAIQPSMHAGDCWAMNSSVGQIGIRLIRSAVVTAVTIEHVDPRVALDKGSAPRNIEVWSLTAPLEGRDGKSRAESRHSEELRQSPITGTWWKEGSPCPGAGQLTAFEYKSRTQYGSDKHQLDQQQKKAREHVPSLKQTFQIPLSRQKAASRGIVLRINSNWGHPDFTCLYRVRVHGFPR</sequence>
<dbReference type="Pfam" id="PF07738">
    <property type="entry name" value="Sad1_UNC"/>
    <property type="match status" value="2"/>
</dbReference>
<reference evidence="7" key="1">
    <citation type="journal article" date="2020" name="Fungal Divers.">
        <title>Resolving the Mortierellaceae phylogeny through synthesis of multi-gene phylogenetics and phylogenomics.</title>
        <authorList>
            <person name="Vandepol N."/>
            <person name="Liber J."/>
            <person name="Desiro A."/>
            <person name="Na H."/>
            <person name="Kennedy M."/>
            <person name="Barry K."/>
            <person name="Grigoriev I.V."/>
            <person name="Miller A.N."/>
            <person name="O'Donnell K."/>
            <person name="Stajich J.E."/>
            <person name="Bonito G."/>
        </authorList>
    </citation>
    <scope>NUCLEOTIDE SEQUENCE</scope>
    <source>
        <strain evidence="7">CK1249</strain>
    </source>
</reference>
<evidence type="ECO:0000259" key="6">
    <source>
        <dbReference type="PROSITE" id="PS51469"/>
    </source>
</evidence>
<dbReference type="OrthoDB" id="342281at2759"/>
<organism evidence="7 8">
    <name type="scientific">Mortierella alpina</name>
    <name type="common">Oleaginous fungus</name>
    <name type="synonym">Mortierella renispora</name>
    <dbReference type="NCBI Taxonomy" id="64518"/>
    <lineage>
        <taxon>Eukaryota</taxon>
        <taxon>Fungi</taxon>
        <taxon>Fungi incertae sedis</taxon>
        <taxon>Mucoromycota</taxon>
        <taxon>Mortierellomycotina</taxon>
        <taxon>Mortierellomycetes</taxon>
        <taxon>Mortierellales</taxon>
        <taxon>Mortierellaceae</taxon>
        <taxon>Mortierella</taxon>
    </lineage>
</organism>
<dbReference type="GO" id="GO:0043495">
    <property type="term" value="F:protein-membrane adaptor activity"/>
    <property type="evidence" value="ECO:0007669"/>
    <property type="project" value="TreeGrafter"/>
</dbReference>
<keyword evidence="2" id="KW-0812">Transmembrane</keyword>
<evidence type="ECO:0000313" key="7">
    <source>
        <dbReference type="EMBL" id="KAF9965445.1"/>
    </source>
</evidence>
<evidence type="ECO:0000256" key="4">
    <source>
        <dbReference type="ARBA" id="ARBA00023136"/>
    </source>
</evidence>
<keyword evidence="3" id="KW-1133">Transmembrane helix</keyword>
<dbReference type="PANTHER" id="PTHR12911:SF8">
    <property type="entry name" value="KLAROID PROTEIN-RELATED"/>
    <property type="match status" value="1"/>
</dbReference>
<name>A0A9P6JA79_MORAP</name>
<feature type="compositionally biased region" description="Polar residues" evidence="5">
    <location>
        <begin position="105"/>
        <end position="124"/>
    </location>
</feature>
<accession>A0A9P6JA79</accession>
<dbReference type="InterPro" id="IPR012919">
    <property type="entry name" value="SUN_dom"/>
</dbReference>
<protein>
    <recommendedName>
        <fullName evidence="6">SUN domain-containing protein</fullName>
    </recommendedName>
</protein>
<dbReference type="Gene3D" id="2.60.120.260">
    <property type="entry name" value="Galactose-binding domain-like"/>
    <property type="match status" value="1"/>
</dbReference>
<comment type="subcellular location">
    <subcellularLocation>
        <location evidence="1">Membrane</location>
    </subcellularLocation>
</comment>
<comment type="caution">
    <text evidence="7">The sequence shown here is derived from an EMBL/GenBank/DDBJ whole genome shotgun (WGS) entry which is preliminary data.</text>
</comment>
<dbReference type="PROSITE" id="PS51469">
    <property type="entry name" value="SUN"/>
    <property type="match status" value="1"/>
</dbReference>
<feature type="region of interest" description="Disordered" evidence="5">
    <location>
        <begin position="105"/>
        <end position="139"/>
    </location>
</feature>
<feature type="region of interest" description="Disordered" evidence="5">
    <location>
        <begin position="45"/>
        <end position="67"/>
    </location>
</feature>